<reference evidence="1" key="1">
    <citation type="submission" date="2024-09" db="EMBL/GenBank/DDBJ databases">
        <title>Black Yeasts Isolated from many extreme environments.</title>
        <authorList>
            <person name="Coleine C."/>
            <person name="Stajich J.E."/>
            <person name="Selbmann L."/>
        </authorList>
    </citation>
    <scope>NUCLEOTIDE SEQUENCE</scope>
    <source>
        <strain evidence="1">CCFEE 5737</strain>
    </source>
</reference>
<protein>
    <submittedName>
        <fullName evidence="1">Uncharacterized protein</fullName>
    </submittedName>
</protein>
<evidence type="ECO:0000313" key="1">
    <source>
        <dbReference type="EMBL" id="KAK3045299.1"/>
    </source>
</evidence>
<accession>A0ACC3CVS6</accession>
<gene>
    <name evidence="1" type="ORF">LTS18_014090</name>
</gene>
<feature type="non-terminal residue" evidence="1">
    <location>
        <position position="335"/>
    </location>
</feature>
<proteinExistence type="predicted"/>
<dbReference type="Proteomes" id="UP001186974">
    <property type="component" value="Unassembled WGS sequence"/>
</dbReference>
<keyword evidence="2" id="KW-1185">Reference proteome</keyword>
<organism evidence="1 2">
    <name type="scientific">Coniosporium uncinatum</name>
    <dbReference type="NCBI Taxonomy" id="93489"/>
    <lineage>
        <taxon>Eukaryota</taxon>
        <taxon>Fungi</taxon>
        <taxon>Dikarya</taxon>
        <taxon>Ascomycota</taxon>
        <taxon>Pezizomycotina</taxon>
        <taxon>Dothideomycetes</taxon>
        <taxon>Dothideomycetes incertae sedis</taxon>
        <taxon>Coniosporium</taxon>
    </lineage>
</organism>
<evidence type="ECO:0000313" key="2">
    <source>
        <dbReference type="Proteomes" id="UP001186974"/>
    </source>
</evidence>
<name>A0ACC3CVS6_9PEZI</name>
<dbReference type="EMBL" id="JAWDJW010010788">
    <property type="protein sequence ID" value="KAK3045299.1"/>
    <property type="molecule type" value="Genomic_DNA"/>
</dbReference>
<comment type="caution">
    <text evidence="1">The sequence shown here is derived from an EMBL/GenBank/DDBJ whole genome shotgun (WGS) entry which is preliminary data.</text>
</comment>
<sequence length="335" mass="36419">MNADGVVFFGTVGSGTKGTDTAQEGNAHSDESHTSSSDMPPSDRTTKRRRRATSSMRSSPSGEAHDVGQGHDSSARSSEPQDVEEGSLCEVIGLSTAPAEGNKAVLDEGNFPFYAKSMDRYIRRFPFGKFFSFTVEGSGISSGEENPNHGRKHTNDGNASLSGNSGAKKKQPKPKRERFIPTEILKILPGARGLIFLPLWDPTVERWAAGAFIWTSTLGRLMSPENELPYLKAFGNSIISQVARINAQKADKAKTTFIASISHELRSPLHGILGSVEFLHDTSQSAYQSSLYNSIENCGKTLLDTIEHVLDYAKINKLNKGIGRKQTEPQSRQSG</sequence>